<dbReference type="Proteomes" id="UP000535276">
    <property type="component" value="Unassembled WGS sequence"/>
</dbReference>
<gene>
    <name evidence="2" type="ORF">GGI64_003571</name>
</gene>
<dbReference type="Pfam" id="PF13175">
    <property type="entry name" value="AAA_15"/>
    <property type="match status" value="1"/>
</dbReference>
<reference evidence="2 3" key="1">
    <citation type="submission" date="2020-07" db="EMBL/GenBank/DDBJ databases">
        <title>Genomic Encyclopedia of Type Strains, Phase IV (KMG-V): Genome sequencing to study the core and pangenomes of soil and plant-associated prokaryotes.</title>
        <authorList>
            <person name="Whitman W."/>
        </authorList>
    </citation>
    <scope>NUCLEOTIDE SEQUENCE [LARGE SCALE GENOMIC DNA]</scope>
    <source>
        <strain evidence="2 3">SEMIA 4052</strain>
    </source>
</reference>
<evidence type="ECO:0000259" key="1">
    <source>
        <dbReference type="Pfam" id="PF13175"/>
    </source>
</evidence>
<dbReference type="RefSeq" id="WP_179612077.1">
    <property type="nucleotide sequence ID" value="NZ_JACBZV010000005.1"/>
</dbReference>
<dbReference type="SUPFAM" id="SSF52540">
    <property type="entry name" value="P-loop containing nucleoside triphosphate hydrolases"/>
    <property type="match status" value="1"/>
</dbReference>
<dbReference type="AlphaFoldDB" id="A0A7Z0E0Q0"/>
<feature type="domain" description="Endonuclease GajA/Old nuclease/RecF-like AAA" evidence="1">
    <location>
        <begin position="8"/>
        <end position="434"/>
    </location>
</feature>
<dbReference type="PANTHER" id="PTHR43581">
    <property type="entry name" value="ATP/GTP PHOSPHATASE"/>
    <property type="match status" value="1"/>
</dbReference>
<dbReference type="InterPro" id="IPR041685">
    <property type="entry name" value="AAA_GajA/Old/RecF-like"/>
</dbReference>
<dbReference type="InterPro" id="IPR027417">
    <property type="entry name" value="P-loop_NTPase"/>
</dbReference>
<proteinExistence type="predicted"/>
<dbReference type="Gene3D" id="3.40.50.300">
    <property type="entry name" value="P-loop containing nucleotide triphosphate hydrolases"/>
    <property type="match status" value="1"/>
</dbReference>
<evidence type="ECO:0000313" key="3">
    <source>
        <dbReference type="Proteomes" id="UP000535276"/>
    </source>
</evidence>
<comment type="caution">
    <text evidence="2">The sequence shown here is derived from an EMBL/GenBank/DDBJ whole genome shotgun (WGS) entry which is preliminary data.</text>
</comment>
<dbReference type="PANTHER" id="PTHR43581:SF2">
    <property type="entry name" value="EXCINUCLEASE ATPASE SUBUNIT"/>
    <property type="match status" value="1"/>
</dbReference>
<sequence>MVEGANFSEFQIKGLRGGKTVSARLMDNTLILVGENGSGKTTFLRMLFYFLSGRWSNLAEFDFETIVAKVNNRNFMVSHDDVISMTSLLVDQRMLNRLPPVQRRRVNELVDQGRFSDAEALATAYGSHLGIVTPPRQTELFKDRDRKVEAILALQEEVANTLQAQILYLPTYRRIERELSSIIQGYDPDDRRGPPIARQQEDARDYVELVEFGMNDVKKSINRTLEEIRDFQLLGATRLSLSYLGDVVSQSYKSVDRHEIENSSDESIDSILNRIDNTILSDQHKRQLREVVRSAKTTSNVPSEHEQIIYHYFSKLIRFQRELQIRERSISNFCDLCSTYIVDKIFTYSTREFTFKITSKREGVDVPLSELSSGEKQIVSLFSHLYLSGRQKYFVLIDEPELSLSVPWQRRFLVDIHQASFCAGLVAVTHSPFIYDNDLRKHAHALGEFVSGADWGNIE</sequence>
<dbReference type="InterPro" id="IPR051396">
    <property type="entry name" value="Bact_Antivir_Def_Nuclease"/>
</dbReference>
<protein>
    <submittedName>
        <fullName evidence="2">ABC-type transport system involved in cytochrome c biogenesis ATPase subunit</fullName>
    </submittedName>
</protein>
<dbReference type="EMBL" id="JACBZV010000005">
    <property type="protein sequence ID" value="NYJ12505.1"/>
    <property type="molecule type" value="Genomic_DNA"/>
</dbReference>
<evidence type="ECO:0000313" key="2">
    <source>
        <dbReference type="EMBL" id="NYJ12505.1"/>
    </source>
</evidence>
<name>A0A7Z0E0Q0_RHILE</name>
<organism evidence="2 3">
    <name type="scientific">Rhizobium leguminosarum</name>
    <dbReference type="NCBI Taxonomy" id="384"/>
    <lineage>
        <taxon>Bacteria</taxon>
        <taxon>Pseudomonadati</taxon>
        <taxon>Pseudomonadota</taxon>
        <taxon>Alphaproteobacteria</taxon>
        <taxon>Hyphomicrobiales</taxon>
        <taxon>Rhizobiaceae</taxon>
        <taxon>Rhizobium/Agrobacterium group</taxon>
        <taxon>Rhizobium</taxon>
    </lineage>
</organism>
<accession>A0A7Z0E0Q0</accession>